<reference evidence="2 3" key="1">
    <citation type="submission" date="2020-08" db="EMBL/GenBank/DDBJ databases">
        <title>Genomic Encyclopedia of Type Strains, Phase IV (KMG-IV): sequencing the most valuable type-strain genomes for metagenomic binning, comparative biology and taxonomic classification.</title>
        <authorList>
            <person name="Goeker M."/>
        </authorList>
    </citation>
    <scope>NUCLEOTIDE SEQUENCE [LARGE SCALE GENOMIC DNA]</scope>
    <source>
        <strain evidence="2 3">DSM 27244</strain>
    </source>
</reference>
<evidence type="ECO:0000313" key="2">
    <source>
        <dbReference type="EMBL" id="MBB5698625.1"/>
    </source>
</evidence>
<comment type="caution">
    <text evidence="2">The sequence shown here is derived from an EMBL/GenBank/DDBJ whole genome shotgun (WGS) entry which is preliminary data.</text>
</comment>
<evidence type="ECO:0000256" key="1">
    <source>
        <dbReference type="ARBA" id="ARBA00022679"/>
    </source>
</evidence>
<dbReference type="PANTHER" id="PTHR48207">
    <property type="entry name" value="SUCCINATE--HYDROXYMETHYLGLUTARATE COA-TRANSFERASE"/>
    <property type="match status" value="1"/>
</dbReference>
<dbReference type="Gene3D" id="3.40.50.10540">
    <property type="entry name" value="Crotonobetainyl-coa:carnitine coa-transferase, domain 1"/>
    <property type="match status" value="1"/>
</dbReference>
<keyword evidence="1 2" id="KW-0808">Transferase</keyword>
<proteinExistence type="predicted"/>
<dbReference type="InterPro" id="IPR050483">
    <property type="entry name" value="CoA-transferase_III_domain"/>
</dbReference>
<dbReference type="InterPro" id="IPR003673">
    <property type="entry name" value="CoA-Trfase_fam_III"/>
</dbReference>
<name>A0A7W9EJ34_9SPHN</name>
<dbReference type="InterPro" id="IPR023606">
    <property type="entry name" value="CoA-Trfase_III_dom_1_sf"/>
</dbReference>
<dbReference type="InterPro" id="IPR044855">
    <property type="entry name" value="CoA-Trfase_III_dom3_sf"/>
</dbReference>
<sequence>MTLQALEGVRVLDLSRILAAPFASQLLADLGAEVIKVERPGVGDDARQYGPPFLADADGNATRDAGFYLSCNRNKRAITVDHSTAEGAAIVRELAAKSDVLIENFRTGVLAKYGLDHASLRTANPGLVYCSITGYGQDGPYANRPGYDGVFQAMCGMMSVSGLPDGEPGGGPMKVGVSMVDILTGLYAANAIQAALRHRDRTGEGQHIDLALLDCGLASLSHFVQNYLISGKVPGRRGNGGYGGIPSQTFRCADREIFVVASTNRQFGALTRALGQPELAVDPRFDEVSHRIENREALLAILSEAFARRPAAEWLASLEAADVPASPVNDVKTVFDNPQIRHREMLSAVDHPVAGAIQMLRNPIRLSETPIGPPRAPPVLGQDNEAVLRDLLGRSDGEIADLRAQGVI</sequence>
<gene>
    <name evidence="2" type="ORF">FHR19_001970</name>
</gene>
<dbReference type="Proteomes" id="UP000557739">
    <property type="component" value="Unassembled WGS sequence"/>
</dbReference>
<evidence type="ECO:0000313" key="3">
    <source>
        <dbReference type="Proteomes" id="UP000557739"/>
    </source>
</evidence>
<keyword evidence="3" id="KW-1185">Reference proteome</keyword>
<dbReference type="Pfam" id="PF02515">
    <property type="entry name" value="CoA_transf_3"/>
    <property type="match status" value="1"/>
</dbReference>
<dbReference type="PANTHER" id="PTHR48207:SF3">
    <property type="entry name" value="SUCCINATE--HYDROXYMETHYLGLUTARATE COA-TRANSFERASE"/>
    <property type="match status" value="1"/>
</dbReference>
<dbReference type="GO" id="GO:0008410">
    <property type="term" value="F:CoA-transferase activity"/>
    <property type="evidence" value="ECO:0007669"/>
    <property type="project" value="TreeGrafter"/>
</dbReference>
<organism evidence="2 3">
    <name type="scientific">Sphingomonas yantingensis</name>
    <dbReference type="NCBI Taxonomy" id="1241761"/>
    <lineage>
        <taxon>Bacteria</taxon>
        <taxon>Pseudomonadati</taxon>
        <taxon>Pseudomonadota</taxon>
        <taxon>Alphaproteobacteria</taxon>
        <taxon>Sphingomonadales</taxon>
        <taxon>Sphingomonadaceae</taxon>
        <taxon>Sphingomonas</taxon>
    </lineage>
</organism>
<dbReference type="SUPFAM" id="SSF89796">
    <property type="entry name" value="CoA-transferase family III (CaiB/BaiF)"/>
    <property type="match status" value="1"/>
</dbReference>
<dbReference type="AlphaFoldDB" id="A0A7W9EJ34"/>
<dbReference type="RefSeq" id="WP_184027509.1">
    <property type="nucleotide sequence ID" value="NZ_JACIJJ010000002.1"/>
</dbReference>
<dbReference type="EMBL" id="JACIJJ010000002">
    <property type="protein sequence ID" value="MBB5698625.1"/>
    <property type="molecule type" value="Genomic_DNA"/>
</dbReference>
<dbReference type="Gene3D" id="3.30.1540.10">
    <property type="entry name" value="formyl-coa transferase, domain 3"/>
    <property type="match status" value="1"/>
</dbReference>
<accession>A0A7W9EJ34</accession>
<protein>
    <submittedName>
        <fullName evidence="2">Crotonobetainyl-CoA:carnitine CoA-transferase CaiB-like acyl-CoA transferase</fullName>
    </submittedName>
</protein>